<dbReference type="Proteomes" id="UP000285084">
    <property type="component" value="Unassembled WGS sequence"/>
</dbReference>
<accession>A0A420NCS7</accession>
<dbReference type="VEuPathDB" id="FungiDB:FOXG_19002"/>
<comment type="caution">
    <text evidence="1">The sequence shown here is derived from an EMBL/GenBank/DDBJ whole genome shotgun (WGS) entry which is preliminary data.</text>
</comment>
<protein>
    <submittedName>
        <fullName evidence="1">Uncharacterized protein</fullName>
    </submittedName>
</protein>
<evidence type="ECO:0000313" key="1">
    <source>
        <dbReference type="EMBL" id="RKK78027.1"/>
    </source>
</evidence>
<dbReference type="EMBL" id="MRCX01000041">
    <property type="protein sequence ID" value="RKK78027.1"/>
    <property type="molecule type" value="Genomic_DNA"/>
</dbReference>
<evidence type="ECO:0000313" key="2">
    <source>
        <dbReference type="Proteomes" id="UP000285084"/>
    </source>
</evidence>
<dbReference type="VEuPathDB" id="FungiDB:FOZG_10957"/>
<name>A0A420NCS7_FUSOX</name>
<reference evidence="1 2" key="1">
    <citation type="journal article" date="2018" name="Sci. Rep.">
        <title>Characterisation of pathogen-specific regions and novel effector candidates in Fusarium oxysporum f. sp. cepae.</title>
        <authorList>
            <person name="Armitage A.D."/>
            <person name="Taylor A."/>
            <person name="Sobczyk M.K."/>
            <person name="Baxter L."/>
            <person name="Greenfield B.P."/>
            <person name="Bates H.J."/>
            <person name="Wilson F."/>
            <person name="Jackson A.C."/>
            <person name="Ott S."/>
            <person name="Harrison R.J."/>
            <person name="Clarkson J.P."/>
        </authorList>
    </citation>
    <scope>NUCLEOTIDE SEQUENCE [LARGE SCALE GENOMIC DNA]</scope>
    <source>
        <strain evidence="1 2">Fo_A13</strain>
    </source>
</reference>
<dbReference type="VEuPathDB" id="FungiDB:FOMG_06568"/>
<sequence length="142" mass="15565">MYSAFGIVSRLHVPQRVSGLNVRFLHQQKHTPAVLFTRVTLFLPIADCVIAFQANATKGSKLLEAQVNHHNLDYSTAGDENWYLTELLVTHFCVSLAVPSNFTNCPSFGLQLQTNGLFHLKSNFTLVLAASTSTSCCGPILA</sequence>
<gene>
    <name evidence="1" type="ORF">BFJ69_g5769</name>
</gene>
<organism evidence="1 2">
    <name type="scientific">Fusarium oxysporum</name>
    <name type="common">Fusarium vascular wilt</name>
    <dbReference type="NCBI Taxonomy" id="5507"/>
    <lineage>
        <taxon>Eukaryota</taxon>
        <taxon>Fungi</taxon>
        <taxon>Dikarya</taxon>
        <taxon>Ascomycota</taxon>
        <taxon>Pezizomycotina</taxon>
        <taxon>Sordariomycetes</taxon>
        <taxon>Hypocreomycetidae</taxon>
        <taxon>Hypocreales</taxon>
        <taxon>Nectriaceae</taxon>
        <taxon>Fusarium</taxon>
        <taxon>Fusarium oxysporum species complex</taxon>
    </lineage>
</organism>
<dbReference type="AlphaFoldDB" id="A0A420NCS7"/>
<dbReference type="VEuPathDB" id="FungiDB:FOIG_07337"/>
<proteinExistence type="predicted"/>